<reference evidence="1" key="1">
    <citation type="submission" date="2020-05" db="EMBL/GenBank/DDBJ databases">
        <title>Phylogenomic resolution of chytrid fungi.</title>
        <authorList>
            <person name="Stajich J.E."/>
            <person name="Amses K."/>
            <person name="Simmons R."/>
            <person name="Seto K."/>
            <person name="Myers J."/>
            <person name="Bonds A."/>
            <person name="Quandt C.A."/>
            <person name="Barry K."/>
            <person name="Liu P."/>
            <person name="Grigoriev I."/>
            <person name="Longcore J.E."/>
            <person name="James T.Y."/>
        </authorList>
    </citation>
    <scope>NUCLEOTIDE SEQUENCE</scope>
    <source>
        <strain evidence="1">JEL0476</strain>
    </source>
</reference>
<dbReference type="Proteomes" id="UP001211065">
    <property type="component" value="Unassembled WGS sequence"/>
</dbReference>
<dbReference type="SUPFAM" id="SSF48371">
    <property type="entry name" value="ARM repeat"/>
    <property type="match status" value="1"/>
</dbReference>
<dbReference type="InterPro" id="IPR011989">
    <property type="entry name" value="ARM-like"/>
</dbReference>
<dbReference type="Gene3D" id="1.25.10.10">
    <property type="entry name" value="Leucine-rich Repeat Variant"/>
    <property type="match status" value="1"/>
</dbReference>
<accession>A0AAD5UA21</accession>
<gene>
    <name evidence="1" type="ORF">HK099_005807</name>
</gene>
<dbReference type="GO" id="GO:0032039">
    <property type="term" value="C:integrator complex"/>
    <property type="evidence" value="ECO:0007669"/>
    <property type="project" value="TreeGrafter"/>
</dbReference>
<comment type="caution">
    <text evidence="1">The sequence shown here is derived from an EMBL/GenBank/DDBJ whole genome shotgun (WGS) entry which is preliminary data.</text>
</comment>
<sequence length="858" mass="98525">MEFIFNYLVPQLKLKIINSDVAETTSDAWYLLRKALLLPNFDFKPLVQVAVLDQLDNPNPSPECLSFISLLLKSKNLSNSFFKDNVIKHLNFCLNIVRNFNFDARVKIECLNFLLFFINIEETFVIDNVSAGRELISNMDLELIYMNHLDDFEATVRRTALECLIKLYCVSVTIESKKYEKLASLLKDDDENVRVSGLKLLWTIISSFPNTRLISSNGEGLRLVDDAFIRFCDILNDNSVAVRVQACALLGTFRGVKQNYLLQTLSKKHLTESRVKRNSYKNMDIEYEGVEGLNLLDASACGAFIHGLEDDSICELCLTSREFTLVAVNFLLDMFNDESESIRVNAINSLKKISSNNVTSLQNSGISKNVFNQLYFDYEQLQSIVLIIQDSKADCRYLSHRMLGNFKITTTAGLIYLCQSLFKNLSRYPEDKNSIYLLLGDLGKQHPSMIESLVPTLLNLDERFLAQEIAMEDPKPSELNKPLLYHSCSILEYLKATWDQLISDLELLKLNKSENEMGKYFEKKFFEFKNISMMDKKVFGTALFLSELMSLFSLICEIKGRVGYQKHFLKSCQTYAIIILKNIYYLKTNFIGLHLKRHFLSLIDNCKVFLNLILMLSFLYFDLKKDFNTAYVAMFQRINLVKGCYIDLENANYWENLYHEMSELLNIGKSGQTTLILDFVKNFPLPNLEFPGMLKRATSTLKLCSENIRNLDDEGSLILPTNIPISFKFNIEIKYAQNVNPSAIKIKAKFTDNSILLFKVPPSDIYIIDSFTYKITSTIRITLPAADGFYLEFSVINTFIPDFLHDFTILNFKNFEKSDIVCMDSEQLVGTEEKTGLIWSEIPSEGSSFLKVHPKKTF</sequence>
<dbReference type="PANTHER" id="PTHR20938:SF0">
    <property type="entry name" value="INTEGRATOR COMPLEX SUBUNIT 4"/>
    <property type="match status" value="1"/>
</dbReference>
<protein>
    <submittedName>
        <fullName evidence="1">Uncharacterized protein</fullName>
    </submittedName>
</protein>
<dbReference type="AlphaFoldDB" id="A0AAD5UA21"/>
<evidence type="ECO:0000313" key="2">
    <source>
        <dbReference type="Proteomes" id="UP001211065"/>
    </source>
</evidence>
<keyword evidence="2" id="KW-1185">Reference proteome</keyword>
<dbReference type="GO" id="GO:0016180">
    <property type="term" value="P:snRNA processing"/>
    <property type="evidence" value="ECO:0007669"/>
    <property type="project" value="TreeGrafter"/>
</dbReference>
<evidence type="ECO:0000313" key="1">
    <source>
        <dbReference type="EMBL" id="KAJ3225982.1"/>
    </source>
</evidence>
<dbReference type="PANTHER" id="PTHR20938">
    <property type="entry name" value="INTEGRATOR COMPLEX SUBUNIT 4"/>
    <property type="match status" value="1"/>
</dbReference>
<dbReference type="EMBL" id="JADGJW010000047">
    <property type="protein sequence ID" value="KAJ3225982.1"/>
    <property type="molecule type" value="Genomic_DNA"/>
</dbReference>
<organism evidence="1 2">
    <name type="scientific">Clydaea vesicula</name>
    <dbReference type="NCBI Taxonomy" id="447962"/>
    <lineage>
        <taxon>Eukaryota</taxon>
        <taxon>Fungi</taxon>
        <taxon>Fungi incertae sedis</taxon>
        <taxon>Chytridiomycota</taxon>
        <taxon>Chytridiomycota incertae sedis</taxon>
        <taxon>Chytridiomycetes</taxon>
        <taxon>Lobulomycetales</taxon>
        <taxon>Lobulomycetaceae</taxon>
        <taxon>Clydaea</taxon>
    </lineage>
</organism>
<dbReference type="InterPro" id="IPR016024">
    <property type="entry name" value="ARM-type_fold"/>
</dbReference>
<name>A0AAD5UA21_9FUNG</name>
<proteinExistence type="predicted"/>